<keyword evidence="6" id="KW-0206">Cytoskeleton</keyword>
<proteinExistence type="predicted"/>
<name>S9UX69_9TRYP</name>
<dbReference type="InterPro" id="IPR011990">
    <property type="entry name" value="TPR-like_helical_dom_sf"/>
</dbReference>
<comment type="caution">
    <text evidence="9">The sequence shown here is derived from an EMBL/GenBank/DDBJ whole genome shotgun (WGS) entry which is preliminary data.</text>
</comment>
<dbReference type="GO" id="GO:0097431">
    <property type="term" value="C:mitotic spindle pole"/>
    <property type="evidence" value="ECO:0007669"/>
    <property type="project" value="TreeGrafter"/>
</dbReference>
<dbReference type="PANTHER" id="PTHR16056:SF16">
    <property type="entry name" value="REGULATOR OF MICROTUBULE DYNAMICS PROTEIN 1"/>
    <property type="match status" value="1"/>
</dbReference>
<keyword evidence="5" id="KW-0802">TPR repeat</keyword>
<dbReference type="GO" id="GO:0005737">
    <property type="term" value="C:cytoplasm"/>
    <property type="evidence" value="ECO:0007669"/>
    <property type="project" value="TreeGrafter"/>
</dbReference>
<dbReference type="OrthoDB" id="69711at2759"/>
<evidence type="ECO:0000256" key="8">
    <source>
        <dbReference type="ARBA" id="ARBA00041958"/>
    </source>
</evidence>
<evidence type="ECO:0000313" key="9">
    <source>
        <dbReference type="EMBL" id="EPY33478.1"/>
    </source>
</evidence>
<evidence type="ECO:0000256" key="1">
    <source>
        <dbReference type="ARBA" id="ARBA00004245"/>
    </source>
</evidence>
<dbReference type="SUPFAM" id="SSF81901">
    <property type="entry name" value="HCP-like"/>
    <property type="match status" value="1"/>
</dbReference>
<comment type="subunit">
    <text evidence="2">Interacts with microtubules.</text>
</comment>
<comment type="subcellular location">
    <subcellularLocation>
        <location evidence="1">Cytoplasm</location>
        <location evidence="1">Cytoskeleton</location>
    </subcellularLocation>
</comment>
<dbReference type="GO" id="GO:0005876">
    <property type="term" value="C:spindle microtubule"/>
    <property type="evidence" value="ECO:0007669"/>
    <property type="project" value="TreeGrafter"/>
</dbReference>
<organism evidence="9 10">
    <name type="scientific">Strigomonas culicis</name>
    <dbReference type="NCBI Taxonomy" id="28005"/>
    <lineage>
        <taxon>Eukaryota</taxon>
        <taxon>Discoba</taxon>
        <taxon>Euglenozoa</taxon>
        <taxon>Kinetoplastea</taxon>
        <taxon>Metakinetoplastina</taxon>
        <taxon>Trypanosomatida</taxon>
        <taxon>Trypanosomatidae</taxon>
        <taxon>Strigomonadinae</taxon>
        <taxon>Strigomonas</taxon>
    </lineage>
</organism>
<dbReference type="PANTHER" id="PTHR16056">
    <property type="entry name" value="REGULATOR OF MICROTUBULE DYNAMICS PROTEIN"/>
    <property type="match status" value="1"/>
</dbReference>
<accession>S9UX69</accession>
<keyword evidence="3" id="KW-0963">Cytoplasm</keyword>
<gene>
    <name evidence="9" type="ORF">STCU_02198</name>
</gene>
<dbReference type="InterPro" id="IPR049039">
    <property type="entry name" value="RMD1-3_a_helical_rpt"/>
</dbReference>
<evidence type="ECO:0000256" key="5">
    <source>
        <dbReference type="ARBA" id="ARBA00022803"/>
    </source>
</evidence>
<dbReference type="GO" id="GO:0008017">
    <property type="term" value="F:microtubule binding"/>
    <property type="evidence" value="ECO:0007669"/>
    <property type="project" value="TreeGrafter"/>
</dbReference>
<reference evidence="9 10" key="1">
    <citation type="journal article" date="2013" name="PLoS ONE">
        <title>Predicting the Proteins of Angomonas deanei, Strigomonas culicis and Their Respective Endosymbionts Reveals New Aspects of the Trypanosomatidae Family.</title>
        <authorList>
            <person name="Motta M.C."/>
            <person name="Martins A.C."/>
            <person name="de Souza S.S."/>
            <person name="Catta-Preta C.M."/>
            <person name="Silva R."/>
            <person name="Klein C.C."/>
            <person name="de Almeida L.G."/>
            <person name="de Lima Cunha O."/>
            <person name="Ciapina L.P."/>
            <person name="Brocchi M."/>
            <person name="Colabardini A.C."/>
            <person name="de Araujo Lima B."/>
            <person name="Machado C.R."/>
            <person name="de Almeida Soares C.M."/>
            <person name="Probst C.M."/>
            <person name="de Menezes C.B."/>
            <person name="Thompson C.E."/>
            <person name="Bartholomeu D.C."/>
            <person name="Gradia D.F."/>
            <person name="Pavoni D.P."/>
            <person name="Grisard E.C."/>
            <person name="Fantinatti-Garboggini F."/>
            <person name="Marchini F.K."/>
            <person name="Rodrigues-Luiz G.F."/>
            <person name="Wagner G."/>
            <person name="Goldman G.H."/>
            <person name="Fietto J.L."/>
            <person name="Elias M.C."/>
            <person name="Goldman M.H."/>
            <person name="Sagot M.F."/>
            <person name="Pereira M."/>
            <person name="Stoco P.H."/>
            <person name="de Mendonca-Neto R.P."/>
            <person name="Teixeira S.M."/>
            <person name="Maciel T.E."/>
            <person name="de Oliveira Mendes T.A."/>
            <person name="Urmenyi T.P."/>
            <person name="de Souza W."/>
            <person name="Schenkman S."/>
            <person name="de Vasconcelos A.T."/>
        </authorList>
    </citation>
    <scope>NUCLEOTIDE SEQUENCE [LARGE SCALE GENOMIC DNA]</scope>
</reference>
<dbReference type="Proteomes" id="UP000015354">
    <property type="component" value="Unassembled WGS sequence"/>
</dbReference>
<dbReference type="EMBL" id="ATMH01002198">
    <property type="protein sequence ID" value="EPY33478.1"/>
    <property type="molecule type" value="Genomic_DNA"/>
</dbReference>
<evidence type="ECO:0000313" key="10">
    <source>
        <dbReference type="Proteomes" id="UP000015354"/>
    </source>
</evidence>
<evidence type="ECO:0000256" key="2">
    <source>
        <dbReference type="ARBA" id="ARBA00011375"/>
    </source>
</evidence>
<evidence type="ECO:0000256" key="3">
    <source>
        <dbReference type="ARBA" id="ARBA00022490"/>
    </source>
</evidence>
<dbReference type="Gene3D" id="1.25.40.10">
    <property type="entry name" value="Tetratricopeptide repeat domain"/>
    <property type="match status" value="1"/>
</dbReference>
<evidence type="ECO:0000256" key="7">
    <source>
        <dbReference type="ARBA" id="ARBA00039966"/>
    </source>
</evidence>
<dbReference type="AlphaFoldDB" id="S9UX69"/>
<dbReference type="Pfam" id="PF21033">
    <property type="entry name" value="RMD1-3"/>
    <property type="match status" value="1"/>
</dbReference>
<evidence type="ECO:0000256" key="6">
    <source>
        <dbReference type="ARBA" id="ARBA00023212"/>
    </source>
</evidence>
<sequence length="228" mass="25332">MASWEVIAKESEAILAKPDIKGCYEYLQKAYEGGATHPEVLWRLGRACYEMAEEITDASAQEPFLLKGLELVQQSVNEDGNNFASHKWLGILLSAQHVSTKEKIANAYKIKEQFLKAVELNPADATSLHCMGNWCASVLKVSWLERKAAALLFGEPPSSTPEECLKYLLASAEAGDTIHNAKMIGDMYKQQGNKEEARKWYTKAVGMPADTELKKRNHDAAEKALSQL</sequence>
<keyword evidence="4" id="KW-0677">Repeat</keyword>
<keyword evidence="10" id="KW-1185">Reference proteome</keyword>
<evidence type="ECO:0000256" key="4">
    <source>
        <dbReference type="ARBA" id="ARBA00022737"/>
    </source>
</evidence>
<protein>
    <recommendedName>
        <fullName evidence="7">Regulator of microtubule dynamics protein 1</fullName>
    </recommendedName>
    <alternativeName>
        <fullName evidence="8">Protein FAM82B</fullName>
    </alternativeName>
</protein>